<evidence type="ECO:0000256" key="4">
    <source>
        <dbReference type="ARBA" id="ARBA00022452"/>
    </source>
</evidence>
<feature type="signal peptide" evidence="8">
    <location>
        <begin position="1"/>
        <end position="20"/>
    </location>
</feature>
<dbReference type="PANTHER" id="PTHR30026:SF23">
    <property type="entry name" value="TO APRF-PUTATIVE OUTER MEMBRANE EFFLUX PROTEIN OR SECRETED ALKALINE PHOSPHATASE-RELATED"/>
    <property type="match status" value="1"/>
</dbReference>
<keyword evidence="8" id="KW-0732">Signal</keyword>
<comment type="similarity">
    <text evidence="2">Belongs to the outer membrane factor (OMF) (TC 1.B.17) family.</text>
</comment>
<proteinExistence type="inferred from homology"/>
<evidence type="ECO:0000256" key="5">
    <source>
        <dbReference type="ARBA" id="ARBA00022692"/>
    </source>
</evidence>
<dbReference type="Gene3D" id="1.20.1600.10">
    <property type="entry name" value="Outer membrane efflux proteins (OEP)"/>
    <property type="match status" value="1"/>
</dbReference>
<dbReference type="GO" id="GO:1990281">
    <property type="term" value="C:efflux pump complex"/>
    <property type="evidence" value="ECO:0007669"/>
    <property type="project" value="TreeGrafter"/>
</dbReference>
<dbReference type="SUPFAM" id="SSF56954">
    <property type="entry name" value="Outer membrane efflux proteins (OEP)"/>
    <property type="match status" value="1"/>
</dbReference>
<dbReference type="eggNOG" id="COG1538">
    <property type="taxonomic scope" value="Bacteria"/>
</dbReference>
<keyword evidence="4" id="KW-1134">Transmembrane beta strand</keyword>
<evidence type="ECO:0000256" key="3">
    <source>
        <dbReference type="ARBA" id="ARBA00022448"/>
    </source>
</evidence>
<keyword evidence="6" id="KW-0472">Membrane</keyword>
<evidence type="ECO:0000256" key="8">
    <source>
        <dbReference type="SAM" id="SignalP"/>
    </source>
</evidence>
<keyword evidence="7" id="KW-0998">Cell outer membrane</keyword>
<comment type="subcellular location">
    <subcellularLocation>
        <location evidence="1">Cell outer membrane</location>
    </subcellularLocation>
</comment>
<gene>
    <name evidence="9" type="ordered locus">Tgr7_1733</name>
</gene>
<feature type="chain" id="PRO_5002870585" evidence="8">
    <location>
        <begin position="21"/>
        <end position="559"/>
    </location>
</feature>
<dbReference type="AlphaFoldDB" id="B8GSB1"/>
<organism evidence="9 10">
    <name type="scientific">Thioalkalivibrio sulfidiphilus (strain HL-EbGR7)</name>
    <dbReference type="NCBI Taxonomy" id="396588"/>
    <lineage>
        <taxon>Bacteria</taxon>
        <taxon>Pseudomonadati</taxon>
        <taxon>Pseudomonadota</taxon>
        <taxon>Gammaproteobacteria</taxon>
        <taxon>Chromatiales</taxon>
        <taxon>Ectothiorhodospiraceae</taxon>
        <taxon>Thioalkalivibrio</taxon>
    </lineage>
</organism>
<evidence type="ECO:0000256" key="2">
    <source>
        <dbReference type="ARBA" id="ARBA00007613"/>
    </source>
</evidence>
<dbReference type="KEGG" id="tgr:Tgr7_1733"/>
<sequence precursor="true">MHQRLIPLLCALCLPALSMAQDTGSASRPGDAGRSQIETRAVDINAPRVDDQELRLDKGSPVASDGVRGQGLRLDIPEGWSPVTGDSETLSLSVENAVFLALRHNRALSIQQLRPLITGTFEATERAVFDPVLFAEASHSGDRVVRQLVEVEEVDLVTSDRDLLEAGVRQQFPTGTQVELSLRSVRSGSSRLDDDQFSARAGITLTQALLRGARMESNLARLRQAELDTLASEYELRGFAEALVADVERAYWDFVLASRRTEIFAEALAVAEQQLSDTRSRIRVGQRAETEETAALAEVALRRQGLINARAQQATTRMRLLQLVNPAGASWDTRIELEQRPEISTSVLDPVDLHVRLARQLRPDLNESRIRARRGELEVIRTRQGLLPRLDLFITLGESGYADAFGRAWRDLDGPGYDYSLGLRFETPFGNRAAQAETRRARLSRQQALEAVANLAQLAALDVQTAWLEAERTREQINATKVTRELQEEVLRAEQARFAVGTGTALALAQAQRDLLESQLEEVEALIRHRQALTDLYRQSGTLLIRRGINAAGDEEVVL</sequence>
<keyword evidence="3" id="KW-0813">Transport</keyword>
<dbReference type="GO" id="GO:0009279">
    <property type="term" value="C:cell outer membrane"/>
    <property type="evidence" value="ECO:0007669"/>
    <property type="project" value="UniProtKB-SubCell"/>
</dbReference>
<dbReference type="GO" id="GO:0015288">
    <property type="term" value="F:porin activity"/>
    <property type="evidence" value="ECO:0007669"/>
    <property type="project" value="TreeGrafter"/>
</dbReference>
<evidence type="ECO:0000256" key="1">
    <source>
        <dbReference type="ARBA" id="ARBA00004442"/>
    </source>
</evidence>
<accession>B8GSB1</accession>
<evidence type="ECO:0000313" key="9">
    <source>
        <dbReference type="EMBL" id="ACL72815.1"/>
    </source>
</evidence>
<keyword evidence="5" id="KW-0812">Transmembrane</keyword>
<dbReference type="Proteomes" id="UP000002383">
    <property type="component" value="Chromosome"/>
</dbReference>
<dbReference type="InterPro" id="IPR003423">
    <property type="entry name" value="OMP_efflux"/>
</dbReference>
<reference evidence="9 10" key="1">
    <citation type="journal article" date="2011" name="Stand. Genomic Sci.">
        <title>Complete genome sequence of 'Thioalkalivibrio sulfidophilus' HL-EbGr7.</title>
        <authorList>
            <person name="Muyzer G."/>
            <person name="Sorokin D.Y."/>
            <person name="Mavromatis K."/>
            <person name="Lapidus A."/>
            <person name="Clum A."/>
            <person name="Ivanova N."/>
            <person name="Pati A."/>
            <person name="d'Haeseleer P."/>
            <person name="Woyke T."/>
            <person name="Kyrpides N.C."/>
        </authorList>
    </citation>
    <scope>NUCLEOTIDE SEQUENCE [LARGE SCALE GENOMIC DNA]</scope>
    <source>
        <strain evidence="9 10">HL-EbGR7</strain>
    </source>
</reference>
<dbReference type="RefSeq" id="WP_012638297.1">
    <property type="nucleotide sequence ID" value="NC_011901.1"/>
</dbReference>
<evidence type="ECO:0000256" key="6">
    <source>
        <dbReference type="ARBA" id="ARBA00023136"/>
    </source>
</evidence>
<dbReference type="HOGENOM" id="CLU_022604_2_0_6"/>
<keyword evidence="10" id="KW-1185">Reference proteome</keyword>
<dbReference type="GO" id="GO:0015562">
    <property type="term" value="F:efflux transmembrane transporter activity"/>
    <property type="evidence" value="ECO:0007669"/>
    <property type="project" value="InterPro"/>
</dbReference>
<dbReference type="InterPro" id="IPR051906">
    <property type="entry name" value="TolC-like"/>
</dbReference>
<evidence type="ECO:0000256" key="7">
    <source>
        <dbReference type="ARBA" id="ARBA00023237"/>
    </source>
</evidence>
<dbReference type="STRING" id="396588.Tgr7_1733"/>
<dbReference type="EMBL" id="CP001339">
    <property type="protein sequence ID" value="ACL72815.1"/>
    <property type="molecule type" value="Genomic_DNA"/>
</dbReference>
<dbReference type="Pfam" id="PF02321">
    <property type="entry name" value="OEP"/>
    <property type="match status" value="2"/>
</dbReference>
<protein>
    <submittedName>
        <fullName evidence="9">Outer membrane efflux protein</fullName>
    </submittedName>
</protein>
<evidence type="ECO:0000313" key="10">
    <source>
        <dbReference type="Proteomes" id="UP000002383"/>
    </source>
</evidence>
<name>B8GSB1_THISH</name>
<dbReference type="PANTHER" id="PTHR30026">
    <property type="entry name" value="OUTER MEMBRANE PROTEIN TOLC"/>
    <property type="match status" value="1"/>
</dbReference>